<dbReference type="PATRIC" id="fig|220754.4.peg.2349"/>
<sequence>MLHPPFHFRSFSNFIRTIIASYGGSLKHGKQPLMGISLI</sequence>
<dbReference type="EMBL" id="JXRR01000015">
    <property type="protein sequence ID" value="KIL47011.1"/>
    <property type="molecule type" value="Genomic_DNA"/>
</dbReference>
<gene>
    <name evidence="1" type="ORF">KR50_23340</name>
</gene>
<comment type="caution">
    <text evidence="1">The sequence shown here is derived from an EMBL/GenBank/DDBJ whole genome shotgun (WGS) entry which is preliminary data.</text>
</comment>
<reference evidence="1 2" key="1">
    <citation type="submission" date="2015-01" db="EMBL/GenBank/DDBJ databases">
        <title>Jeotgalibacillus campisalis genome sequencing.</title>
        <authorList>
            <person name="Goh K.M."/>
            <person name="Chan K.-G."/>
            <person name="Yaakop A.S."/>
            <person name="Ee R."/>
            <person name="Gan H.M."/>
            <person name="Chan C.S."/>
        </authorList>
    </citation>
    <scope>NUCLEOTIDE SEQUENCE [LARGE SCALE GENOMIC DNA]</scope>
    <source>
        <strain evidence="1 2">SF-57</strain>
    </source>
</reference>
<protein>
    <submittedName>
        <fullName evidence="1">Uncharacterized protein</fullName>
    </submittedName>
</protein>
<accession>A0A0C2VRG0</accession>
<keyword evidence="2" id="KW-1185">Reference proteome</keyword>
<evidence type="ECO:0000313" key="1">
    <source>
        <dbReference type="EMBL" id="KIL47011.1"/>
    </source>
</evidence>
<dbReference type="AlphaFoldDB" id="A0A0C2VRG0"/>
<evidence type="ECO:0000313" key="2">
    <source>
        <dbReference type="Proteomes" id="UP000031972"/>
    </source>
</evidence>
<dbReference type="Proteomes" id="UP000031972">
    <property type="component" value="Unassembled WGS sequence"/>
</dbReference>
<organism evidence="1 2">
    <name type="scientific">Jeotgalibacillus campisalis</name>
    <dbReference type="NCBI Taxonomy" id="220754"/>
    <lineage>
        <taxon>Bacteria</taxon>
        <taxon>Bacillati</taxon>
        <taxon>Bacillota</taxon>
        <taxon>Bacilli</taxon>
        <taxon>Bacillales</taxon>
        <taxon>Caryophanaceae</taxon>
        <taxon>Jeotgalibacillus</taxon>
    </lineage>
</organism>
<proteinExistence type="predicted"/>
<name>A0A0C2VRG0_9BACL</name>